<dbReference type="GO" id="GO:0003676">
    <property type="term" value="F:nucleic acid binding"/>
    <property type="evidence" value="ECO:0007669"/>
    <property type="project" value="InterPro"/>
</dbReference>
<dbReference type="STRING" id="148818.A0A4Q9LHQ0"/>
<protein>
    <submittedName>
        <fullName evidence="1">Uncharacterized protein</fullName>
    </submittedName>
</protein>
<dbReference type="VEuPathDB" id="MicrosporidiaDB:CWI39_1540p0010"/>
<dbReference type="Proteomes" id="UP000291404">
    <property type="component" value="Unassembled WGS sequence"/>
</dbReference>
<dbReference type="Gene3D" id="3.30.420.10">
    <property type="entry name" value="Ribonuclease H-like superfamily/Ribonuclease H"/>
    <property type="match status" value="1"/>
</dbReference>
<sequence>MFEEALLTLAFAIYIPKTTLFDIFKSGKYIKRISSTVKPTLTDKNKMNRLKFCLSKVNLANNRDLLFDDLYDYVHIYEKWFYLTKVKRSYYLMLNDEKPKRNCKSKRFITKIMFMAALALPRYDAHRKLYFDRKIGIWPFVYQEPAQRNSKNRVKGTMITKNVESVTAVHCKNMIMDNVIPAIKSKFPPAYKKKTIYVQQDNAKPHFFDNDADIVALGSADDWNIKYKAQPANSPDLNVLDFASPHTIDELINCVQDAFYQLEANTLDKVFTTLQACMEPIILADGGNGYKIPHLGKGKLRPEGPSEMKNSSTEQKTLIYCQTNSSDSFLKELVHLRSNTKTISISKKELHDHLEIQKIISKNKSSLFITGYKSKNNEEILKIGRLYNNEIIESLDCKILSNKKMKDINYHGPIPGVIYGIFFLGINDERLENLFSDIFCQKVKKINREYFNYNLIISKVENNKYVLKLVNINKNLDVIDVGPILEFEIINSFMCDDDVFSGFCDLFSRKKTKNIHKDSNKDKIGTLHIQKQDLKNLKIRKNYKRGKLETS</sequence>
<dbReference type="VEuPathDB" id="MicrosporidiaDB:CWI36_0390p0030"/>
<proteinExistence type="predicted"/>
<accession>A0A4Q9LHQ0</accession>
<evidence type="ECO:0000313" key="1">
    <source>
        <dbReference type="EMBL" id="TBU06731.1"/>
    </source>
</evidence>
<comment type="caution">
    <text evidence="1">The sequence shown here is derived from an EMBL/GenBank/DDBJ whole genome shotgun (WGS) entry which is preliminary data.</text>
</comment>
<dbReference type="PANTHER" id="PTHR47169">
    <property type="entry name" value="OS01G0541250 PROTEIN"/>
    <property type="match status" value="1"/>
</dbReference>
<evidence type="ECO:0000313" key="2">
    <source>
        <dbReference type="Proteomes" id="UP000291404"/>
    </source>
</evidence>
<name>A0A4Q9LHQ0_9MICR</name>
<reference evidence="1 2" key="1">
    <citation type="submission" date="2017-12" db="EMBL/GenBank/DDBJ databases">
        <authorList>
            <person name="Pombert J.-F."/>
            <person name="Haag K.L."/>
            <person name="Ebert D."/>
        </authorList>
    </citation>
    <scope>NUCLEOTIDE SEQUENCE [LARGE SCALE GENOMIC DNA]</scope>
    <source>
        <strain evidence="1">BE-OM-2</strain>
    </source>
</reference>
<keyword evidence="2" id="KW-1185">Reference proteome</keyword>
<dbReference type="InterPro" id="IPR036397">
    <property type="entry name" value="RNaseH_sf"/>
</dbReference>
<organism evidence="1 2">
    <name type="scientific">Hamiltosporidium magnivora</name>
    <dbReference type="NCBI Taxonomy" id="148818"/>
    <lineage>
        <taxon>Eukaryota</taxon>
        <taxon>Fungi</taxon>
        <taxon>Fungi incertae sedis</taxon>
        <taxon>Microsporidia</taxon>
        <taxon>Dubosqiidae</taxon>
        <taxon>Hamiltosporidium</taxon>
    </lineage>
</organism>
<dbReference type="VEuPathDB" id="MicrosporidiaDB:CWI39_0046p0010"/>
<dbReference type="PANTHER" id="PTHR47169:SF2">
    <property type="entry name" value="OS01G0541250 PROTEIN"/>
    <property type="match status" value="1"/>
</dbReference>
<dbReference type="VEuPathDB" id="MicrosporidiaDB:CWI39_0654p0030"/>
<gene>
    <name evidence="1" type="ORF">CWI36_0390p0030</name>
</gene>
<dbReference type="EMBL" id="PITI01000390">
    <property type="protein sequence ID" value="TBU06731.1"/>
    <property type="molecule type" value="Genomic_DNA"/>
</dbReference>
<dbReference type="AlphaFoldDB" id="A0A4Q9LHQ0"/>